<reference evidence="2 3" key="1">
    <citation type="journal article" date="2018" name="BMC Genomics">
        <title>Genomic evidence for intraspecific hybridization in a clonal and extremely halotolerant yeast.</title>
        <authorList>
            <person name="Gostincar C."/>
            <person name="Stajich J.E."/>
            <person name="Zupancic J."/>
            <person name="Zalar P."/>
            <person name="Gunde-Cimerman N."/>
        </authorList>
    </citation>
    <scope>NUCLEOTIDE SEQUENCE [LARGE SCALE GENOMIC DNA]</scope>
    <source>
        <strain evidence="2 3">EXF-6656</strain>
    </source>
</reference>
<dbReference type="VEuPathDB" id="FungiDB:BTJ68_10653"/>
<proteinExistence type="predicted"/>
<dbReference type="Proteomes" id="UP000281245">
    <property type="component" value="Unassembled WGS sequence"/>
</dbReference>
<comment type="caution">
    <text evidence="2">The sequence shown here is derived from an EMBL/GenBank/DDBJ whole genome shotgun (WGS) entry which is preliminary data.</text>
</comment>
<feature type="region of interest" description="Disordered" evidence="1">
    <location>
        <begin position="27"/>
        <end position="75"/>
    </location>
</feature>
<dbReference type="AlphaFoldDB" id="A0A3M6X220"/>
<evidence type="ECO:0000313" key="2">
    <source>
        <dbReference type="EMBL" id="RMX84924.1"/>
    </source>
</evidence>
<dbReference type="PANTHER" id="PTHR42085">
    <property type="entry name" value="F-BOX DOMAIN-CONTAINING PROTEIN"/>
    <property type="match status" value="1"/>
</dbReference>
<dbReference type="EMBL" id="QWIJ01000253">
    <property type="protein sequence ID" value="RMX84924.1"/>
    <property type="molecule type" value="Genomic_DNA"/>
</dbReference>
<protein>
    <recommendedName>
        <fullName evidence="4">F-box domain-containing protein</fullName>
    </recommendedName>
</protein>
<evidence type="ECO:0008006" key="4">
    <source>
        <dbReference type="Google" id="ProtNLM"/>
    </source>
</evidence>
<dbReference type="InterPro" id="IPR038883">
    <property type="entry name" value="AN11006-like"/>
</dbReference>
<organism evidence="2 3">
    <name type="scientific">Hortaea werneckii</name>
    <name type="common">Black yeast</name>
    <name type="synonym">Cladosporium werneckii</name>
    <dbReference type="NCBI Taxonomy" id="91943"/>
    <lineage>
        <taxon>Eukaryota</taxon>
        <taxon>Fungi</taxon>
        <taxon>Dikarya</taxon>
        <taxon>Ascomycota</taxon>
        <taxon>Pezizomycotina</taxon>
        <taxon>Dothideomycetes</taxon>
        <taxon>Dothideomycetidae</taxon>
        <taxon>Mycosphaerellales</taxon>
        <taxon>Teratosphaeriaceae</taxon>
        <taxon>Hortaea</taxon>
    </lineage>
</organism>
<name>A0A3M6X220_HORWE</name>
<sequence length="298" mass="32938">MALRTFNNCPVDSISNAAFIAMTAPDPRWAKAQPPSGSQTTTTTNSSTGGTISPAPAVLKANRNDMPKPTQQSAPVAIARSAIGQMQLMPNLRPLKPAPPKPVIIEEPKKTNFFDLPAELRIEIYKLVLDSVVIHVLPPQSHVRHCPHALNLTSRQVRNEVIPIIHATCEIRAVVTDFNFVGLLAWLDRIPSQDQRFLEKNDRLSIRLCTSNNTNGNGPAPGGDAGSLRRWLTMRADPYRAQPRWHYTGPSPNRKIANDMKRKAKRMSEIGKKHEMITMLSAVGMVIRCDCVECRGSS</sequence>
<evidence type="ECO:0000313" key="3">
    <source>
        <dbReference type="Proteomes" id="UP000281245"/>
    </source>
</evidence>
<dbReference type="OrthoDB" id="3635680at2759"/>
<evidence type="ECO:0000256" key="1">
    <source>
        <dbReference type="SAM" id="MobiDB-lite"/>
    </source>
</evidence>
<dbReference type="PANTHER" id="PTHR42085:SF1">
    <property type="entry name" value="F-BOX DOMAIN-CONTAINING PROTEIN"/>
    <property type="match status" value="1"/>
</dbReference>
<accession>A0A3M6X220</accession>
<gene>
    <name evidence="2" type="ORF">D0869_04212</name>
</gene>
<feature type="compositionally biased region" description="Low complexity" evidence="1">
    <location>
        <begin position="36"/>
        <end position="53"/>
    </location>
</feature>